<dbReference type="EMBL" id="CAQQ02388135">
    <property type="status" value="NOT_ANNOTATED_CDS"/>
    <property type="molecule type" value="Genomic_DNA"/>
</dbReference>
<keyword evidence="2" id="KW-1185">Reference proteome</keyword>
<dbReference type="EnsemblMetazoa" id="MESCA008937-RA">
    <property type="protein sequence ID" value="MESCA008937-PA"/>
    <property type="gene ID" value="MESCA008937"/>
</dbReference>
<dbReference type="AlphaFoldDB" id="T1GYK5"/>
<dbReference type="EMBL" id="CAQQ02388137">
    <property type="status" value="NOT_ANNOTATED_CDS"/>
    <property type="molecule type" value="Genomic_DNA"/>
</dbReference>
<accession>T1GYK5</accession>
<reference evidence="1" key="2">
    <citation type="submission" date="2015-06" db="UniProtKB">
        <authorList>
            <consortium name="EnsemblMetazoa"/>
        </authorList>
    </citation>
    <scope>IDENTIFICATION</scope>
</reference>
<protein>
    <submittedName>
        <fullName evidence="1">Uncharacterized protein</fullName>
    </submittedName>
</protein>
<dbReference type="HOGENOM" id="CLU_2339504_0_0_1"/>
<dbReference type="Proteomes" id="UP000015102">
    <property type="component" value="Unassembled WGS sequence"/>
</dbReference>
<sequence>SNGTESTSIDKCKESLKELSTVNSLRLEGHEEIDGNEIANDLARKGSVTPGGESLNLLGRSVKPPMKPSYSVCPAVSSRPLGSRWSKEGWIRVTVLIE</sequence>
<reference evidence="2" key="1">
    <citation type="submission" date="2013-02" db="EMBL/GenBank/DDBJ databases">
        <authorList>
            <person name="Hughes D."/>
        </authorList>
    </citation>
    <scope>NUCLEOTIDE SEQUENCE</scope>
    <source>
        <strain>Durham</strain>
        <strain evidence="2">NC isolate 2 -- Noor lab</strain>
    </source>
</reference>
<evidence type="ECO:0000313" key="2">
    <source>
        <dbReference type="Proteomes" id="UP000015102"/>
    </source>
</evidence>
<evidence type="ECO:0000313" key="1">
    <source>
        <dbReference type="EnsemblMetazoa" id="MESCA008937-PA"/>
    </source>
</evidence>
<proteinExistence type="predicted"/>
<dbReference type="EMBL" id="CAQQ02388136">
    <property type="status" value="NOT_ANNOTATED_CDS"/>
    <property type="molecule type" value="Genomic_DNA"/>
</dbReference>
<organism evidence="1 2">
    <name type="scientific">Megaselia scalaris</name>
    <name type="common">Humpbacked fly</name>
    <name type="synonym">Phora scalaris</name>
    <dbReference type="NCBI Taxonomy" id="36166"/>
    <lineage>
        <taxon>Eukaryota</taxon>
        <taxon>Metazoa</taxon>
        <taxon>Ecdysozoa</taxon>
        <taxon>Arthropoda</taxon>
        <taxon>Hexapoda</taxon>
        <taxon>Insecta</taxon>
        <taxon>Pterygota</taxon>
        <taxon>Neoptera</taxon>
        <taxon>Endopterygota</taxon>
        <taxon>Diptera</taxon>
        <taxon>Brachycera</taxon>
        <taxon>Muscomorpha</taxon>
        <taxon>Platypezoidea</taxon>
        <taxon>Phoridae</taxon>
        <taxon>Megaseliini</taxon>
        <taxon>Megaselia</taxon>
    </lineage>
</organism>
<name>T1GYK5_MEGSC</name>